<reference evidence="1" key="1">
    <citation type="submission" date="2019-08" db="EMBL/GenBank/DDBJ databases">
        <authorList>
            <person name="Kucharzyk K."/>
            <person name="Murdoch R.W."/>
            <person name="Higgins S."/>
            <person name="Loffler F."/>
        </authorList>
    </citation>
    <scope>NUCLEOTIDE SEQUENCE</scope>
</reference>
<dbReference type="AlphaFoldDB" id="A0A644ZN17"/>
<name>A0A644ZN17_9ZZZZ</name>
<proteinExistence type="predicted"/>
<protein>
    <submittedName>
        <fullName evidence="1">Uncharacterized protein</fullName>
    </submittedName>
</protein>
<organism evidence="1">
    <name type="scientific">bioreactor metagenome</name>
    <dbReference type="NCBI Taxonomy" id="1076179"/>
    <lineage>
        <taxon>unclassified sequences</taxon>
        <taxon>metagenomes</taxon>
        <taxon>ecological metagenomes</taxon>
    </lineage>
</organism>
<sequence length="69" mass="8112">MQPDVPVVAHHFHKPHQRFNAFIDVCRTKPGFWNFHHIGKIRDESTHVVAPFDAHVHGFLHIFGSFLFR</sequence>
<evidence type="ECO:0000313" key="1">
    <source>
        <dbReference type="EMBL" id="MPM42339.1"/>
    </source>
</evidence>
<gene>
    <name evidence="1" type="ORF">SDC9_89004</name>
</gene>
<accession>A0A644ZN17</accession>
<dbReference type="EMBL" id="VSSQ01009693">
    <property type="protein sequence ID" value="MPM42339.1"/>
    <property type="molecule type" value="Genomic_DNA"/>
</dbReference>
<comment type="caution">
    <text evidence="1">The sequence shown here is derived from an EMBL/GenBank/DDBJ whole genome shotgun (WGS) entry which is preliminary data.</text>
</comment>